<dbReference type="WBParaSite" id="ES5_v2.g10939.t1">
    <property type="protein sequence ID" value="ES5_v2.g10939.t1"/>
    <property type="gene ID" value="ES5_v2.g10939"/>
</dbReference>
<protein>
    <submittedName>
        <fullName evidence="2">Protein-tyrosine-phosphatase</fullName>
    </submittedName>
</protein>
<proteinExistence type="predicted"/>
<name>A0AC34F1M1_9BILA</name>
<evidence type="ECO:0000313" key="2">
    <source>
        <dbReference type="WBParaSite" id="ES5_v2.g10939.t1"/>
    </source>
</evidence>
<accession>A0AC34F1M1</accession>
<reference evidence="2" key="1">
    <citation type="submission" date="2022-11" db="UniProtKB">
        <authorList>
            <consortium name="WormBaseParasite"/>
        </authorList>
    </citation>
    <scope>IDENTIFICATION</scope>
</reference>
<dbReference type="Proteomes" id="UP000887579">
    <property type="component" value="Unplaced"/>
</dbReference>
<sequence>MSIVSASKTSQSTHSFIHGFSEIRPFLYICGYYAITGQKIKDLQITYAIDASNILTAPRIPDVQYLYVRVDDDDISDIKKYFADTSMFIKTAKDAVRGGKILVYCAAGISRSATLCIMYLVIQENLSLRDAFNVVQNSRPGITPNLSFWRQMIEYESEKRGKSSVKFIKKYQISFPDVYLKNLNKRQKKKFCVIF</sequence>
<evidence type="ECO:0000313" key="1">
    <source>
        <dbReference type="Proteomes" id="UP000887579"/>
    </source>
</evidence>
<organism evidence="1 2">
    <name type="scientific">Panagrolaimus sp. ES5</name>
    <dbReference type="NCBI Taxonomy" id="591445"/>
    <lineage>
        <taxon>Eukaryota</taxon>
        <taxon>Metazoa</taxon>
        <taxon>Ecdysozoa</taxon>
        <taxon>Nematoda</taxon>
        <taxon>Chromadorea</taxon>
        <taxon>Rhabditida</taxon>
        <taxon>Tylenchina</taxon>
        <taxon>Panagrolaimomorpha</taxon>
        <taxon>Panagrolaimoidea</taxon>
        <taxon>Panagrolaimidae</taxon>
        <taxon>Panagrolaimus</taxon>
    </lineage>
</organism>